<comment type="caution">
    <text evidence="1">The sequence shown here is derived from an EMBL/GenBank/DDBJ whole genome shotgun (WGS) entry which is preliminary data.</text>
</comment>
<dbReference type="STRING" id="1034808.GIG_03637"/>
<reference evidence="1 2" key="1">
    <citation type="journal article" date="2011" name="J. Bacteriol.">
        <title>Genome Sequence of Duck Pathogen Mycoplasma anatis Strain 1340.</title>
        <authorList>
            <person name="Guo Z."/>
            <person name="Chen P."/>
            <person name="Ren P."/>
            <person name="Kuang S."/>
            <person name="Zhou Z."/>
            <person name="Li Z."/>
            <person name="Liu M."/>
            <person name="Shi D."/>
            <person name="Xiao Y."/>
            <person name="Wang X."/>
            <person name="Zhou R."/>
            <person name="Jin H."/>
            <person name="Bi D."/>
        </authorList>
    </citation>
    <scope>NUCLEOTIDE SEQUENCE [LARGE SCALE GENOMIC DNA]</scope>
    <source>
        <strain evidence="1 2">1340</strain>
    </source>
</reference>
<evidence type="ECO:0000313" key="2">
    <source>
        <dbReference type="Proteomes" id="UP000005055"/>
    </source>
</evidence>
<gene>
    <name evidence="1" type="ORF">GIG_03637</name>
</gene>
<dbReference type="Proteomes" id="UP000005055">
    <property type="component" value="Unassembled WGS sequence"/>
</dbReference>
<keyword evidence="2" id="KW-1185">Reference proteome</keyword>
<dbReference type="AlphaFoldDB" id="F9QEB6"/>
<dbReference type="EMBL" id="AFVJ01000035">
    <property type="protein sequence ID" value="EGS28927.1"/>
    <property type="molecule type" value="Genomic_DNA"/>
</dbReference>
<name>F9QEB6_9BACT</name>
<evidence type="ECO:0000313" key="1">
    <source>
        <dbReference type="EMBL" id="EGS28927.1"/>
    </source>
</evidence>
<proteinExistence type="predicted"/>
<sequence>MDQEKVNDIFNSLSKNKEVNEFINSLNENDDYSKLGTKL</sequence>
<accession>F9QEB6</accession>
<organism evidence="1 2">
    <name type="scientific">Mycoplasmopsis anatis 1340</name>
    <dbReference type="NCBI Taxonomy" id="1034808"/>
    <lineage>
        <taxon>Bacteria</taxon>
        <taxon>Bacillati</taxon>
        <taxon>Mycoplasmatota</taxon>
        <taxon>Mycoplasmoidales</taxon>
        <taxon>Metamycoplasmataceae</taxon>
        <taxon>Mycoplasmopsis</taxon>
    </lineage>
</organism>
<protein>
    <submittedName>
        <fullName evidence="1">Uncharacterized protein</fullName>
    </submittedName>
</protein>